<dbReference type="InterPro" id="IPR007942">
    <property type="entry name" value="PLipase-like"/>
</dbReference>
<feature type="compositionally biased region" description="Acidic residues" evidence="2">
    <location>
        <begin position="493"/>
        <end position="509"/>
    </location>
</feature>
<accession>A0AAW1I4K2</accession>
<feature type="compositionally biased region" description="Basic and acidic residues" evidence="2">
    <location>
        <begin position="541"/>
        <end position="554"/>
    </location>
</feature>
<evidence type="ECO:0000259" key="3">
    <source>
        <dbReference type="Pfam" id="PF03478"/>
    </source>
</evidence>
<feature type="domain" description="KIB1-4 beta-propeller" evidence="3">
    <location>
        <begin position="106"/>
        <end position="393"/>
    </location>
</feature>
<evidence type="ECO:0000313" key="4">
    <source>
        <dbReference type="EMBL" id="KAK9684501.1"/>
    </source>
</evidence>
<reference evidence="4" key="1">
    <citation type="submission" date="2024-03" db="EMBL/GenBank/DDBJ databases">
        <title>WGS assembly of Saponaria officinalis var. Norfolk2.</title>
        <authorList>
            <person name="Jenkins J."/>
            <person name="Shu S."/>
            <person name="Grimwood J."/>
            <person name="Barry K."/>
            <person name="Goodstein D."/>
            <person name="Schmutz J."/>
            <person name="Leebens-Mack J."/>
            <person name="Osbourn A."/>
        </authorList>
    </citation>
    <scope>NUCLEOTIDE SEQUENCE [LARGE SCALE GENOMIC DNA]</scope>
    <source>
        <strain evidence="4">JIC</strain>
    </source>
</reference>
<dbReference type="AlphaFoldDB" id="A0AAW1I4K2"/>
<comment type="caution">
    <text evidence="4">The sequence shown here is derived from an EMBL/GenBank/DDBJ whole genome shotgun (WGS) entry which is preliminary data.</text>
</comment>
<proteinExistence type="predicted"/>
<feature type="compositionally biased region" description="Basic and acidic residues" evidence="2">
    <location>
        <begin position="514"/>
        <end position="523"/>
    </location>
</feature>
<sequence>MKESRRKMSNVCGRSRVCWSKLPGGILFKISKHLKTRHNLLAFRHVCSKWRKRSLELPENLLSFNTPLPKTIKHSFKVLPFHNVVGPLVLQVSNIYLITRFGNANNEQCLRPSLIMAEELNPGKIKVRHPLTAKRVKNLPSFLDLTRFKLLMLAQGYSFKSSDCVHKVLLCASSASSIDVLVLYYKGFLGKLSLVKLGHDNSAVSSDEDEEEEEGELCYRWENFKVRQGGVLRFMYLDDVAIFRDLYYGVDRRGKLYVIGTESMSVVNTRVVISEPLCRGDIPSHRKKRLVVDQATEELYLVVRENVREAQKVRFKVYTFNDKGKRWDVVENIGLERVLFIGLDHCFFALARHFEGCDGNCIVFAANCFTQYNGRDAPDRCLFGDEGIEVGVYRFGEGDNFSLLSFAFPEFSRIVSSTWFSTRKSNNEKTEGGCDAPQTCNEMDGDSFVSLSDNHAESLLSGSPFGENESSSDQDDDDDVEILSDCSDKDEKDCVDEDEHGDEEMESDSLVDSKASDNSERSHSAKGSVESKTSDASISGKIEKKKSDAREKTTEGNLDDQTLEDGFTAEKIFDASRTPTSPPFSSIRGNSCIVKFHGVDIRSELLPTLETTWAKHGNLVGEHTIRSKKMLGCAFEELAELIITVKNSTARTLTESQTDDMRSTVSDLKRAGLNVEWLEPVIENAAAVQKSRPIIEKIANVDKKRAKIEKQERRFLARTAKEKQELEEIRADLCTKIPFPKDQIIDLDDCLGVGI</sequence>
<dbReference type="InterPro" id="IPR005174">
    <property type="entry name" value="KIB1-4_b-propeller"/>
</dbReference>
<feature type="coiled-coil region" evidence="1">
    <location>
        <begin position="694"/>
        <end position="736"/>
    </location>
</feature>
<gene>
    <name evidence="4" type="ORF">RND81_10G214300</name>
</gene>
<dbReference type="Pfam" id="PF03478">
    <property type="entry name" value="Beta-prop_KIB1-4"/>
    <property type="match status" value="1"/>
</dbReference>
<protein>
    <recommendedName>
        <fullName evidence="3">KIB1-4 beta-propeller domain-containing protein</fullName>
    </recommendedName>
</protein>
<feature type="region of interest" description="Disordered" evidence="2">
    <location>
        <begin position="459"/>
        <end position="565"/>
    </location>
</feature>
<dbReference type="PANTHER" id="PTHR47123">
    <property type="entry name" value="F-BOX PROTEIN SKIP23"/>
    <property type="match status" value="1"/>
</dbReference>
<dbReference type="Pfam" id="PF05278">
    <property type="entry name" value="PEARLI-4"/>
    <property type="match status" value="1"/>
</dbReference>
<dbReference type="Proteomes" id="UP001443914">
    <property type="component" value="Unassembled WGS sequence"/>
</dbReference>
<name>A0AAW1I4K2_SAPOF</name>
<keyword evidence="1" id="KW-0175">Coiled coil</keyword>
<feature type="compositionally biased region" description="Acidic residues" evidence="2">
    <location>
        <begin position="470"/>
        <end position="482"/>
    </location>
</feature>
<evidence type="ECO:0000256" key="1">
    <source>
        <dbReference type="SAM" id="Coils"/>
    </source>
</evidence>
<dbReference type="InterPro" id="IPR051304">
    <property type="entry name" value="SCF_F-box_domain"/>
</dbReference>
<organism evidence="4 5">
    <name type="scientific">Saponaria officinalis</name>
    <name type="common">Common soapwort</name>
    <name type="synonym">Lychnis saponaria</name>
    <dbReference type="NCBI Taxonomy" id="3572"/>
    <lineage>
        <taxon>Eukaryota</taxon>
        <taxon>Viridiplantae</taxon>
        <taxon>Streptophyta</taxon>
        <taxon>Embryophyta</taxon>
        <taxon>Tracheophyta</taxon>
        <taxon>Spermatophyta</taxon>
        <taxon>Magnoliopsida</taxon>
        <taxon>eudicotyledons</taxon>
        <taxon>Gunneridae</taxon>
        <taxon>Pentapetalae</taxon>
        <taxon>Caryophyllales</taxon>
        <taxon>Caryophyllaceae</taxon>
        <taxon>Caryophylleae</taxon>
        <taxon>Saponaria</taxon>
    </lineage>
</organism>
<keyword evidence="5" id="KW-1185">Reference proteome</keyword>
<evidence type="ECO:0000313" key="5">
    <source>
        <dbReference type="Proteomes" id="UP001443914"/>
    </source>
</evidence>
<evidence type="ECO:0000256" key="2">
    <source>
        <dbReference type="SAM" id="MobiDB-lite"/>
    </source>
</evidence>
<dbReference type="PANTHER" id="PTHR47123:SF6">
    <property type="entry name" value="F-BOX PROTEIN SKIP23-LIKE ISOFORM X1"/>
    <property type="match status" value="1"/>
</dbReference>
<dbReference type="EMBL" id="JBDFQZ010000010">
    <property type="protein sequence ID" value="KAK9684501.1"/>
    <property type="molecule type" value="Genomic_DNA"/>
</dbReference>